<feature type="region of interest" description="Disordered" evidence="1">
    <location>
        <begin position="80"/>
        <end position="117"/>
    </location>
</feature>
<comment type="caution">
    <text evidence="2">The sequence shown here is derived from an EMBL/GenBank/DDBJ whole genome shotgun (WGS) entry which is preliminary data.</text>
</comment>
<evidence type="ECO:0000313" key="3">
    <source>
        <dbReference type="Proteomes" id="UP001152795"/>
    </source>
</evidence>
<dbReference type="Proteomes" id="UP001152795">
    <property type="component" value="Unassembled WGS sequence"/>
</dbReference>
<accession>A0A6S7FL35</accession>
<evidence type="ECO:0000313" key="2">
    <source>
        <dbReference type="EMBL" id="CAB3977952.1"/>
    </source>
</evidence>
<protein>
    <submittedName>
        <fullName evidence="2">Uncharacterized protein</fullName>
    </submittedName>
</protein>
<feature type="compositionally biased region" description="Polar residues" evidence="1">
    <location>
        <begin position="88"/>
        <end position="117"/>
    </location>
</feature>
<name>A0A6S7FL35_PARCT</name>
<dbReference type="AlphaFoldDB" id="A0A6S7FL35"/>
<evidence type="ECO:0000256" key="1">
    <source>
        <dbReference type="SAM" id="MobiDB-lite"/>
    </source>
</evidence>
<gene>
    <name evidence="2" type="ORF">PACLA_8A021763</name>
</gene>
<keyword evidence="3" id="KW-1185">Reference proteome</keyword>
<sequence length="324" mass="37107">MNYSCFLCGSELIDSKDRYLVTGRSSFDIVEAIQNLPFDIRYNSESYVCRKCLSLLKKKRNLEHSYDKCLKELQHLVNKPSGNPEPLYTSTPVKKAPTTQQLPVETNTSDPPTSQTTATICVSWPSQTRRHNLVKELEPLGKALVRGTFTQIANTAYKCKHLRKELANQSTPNPGKTFVIDNLDLRQKVSNMTEENQNVDYHWVNANLINNRVSANHLDDNGPIKDVMEVQVSDILPSPEDHLAYAKNIKTHIQRILVKRVPCLQFMQECVVHHIPHPHQKEMSKKANKVGFLQCTIYLFYQLSVTYVLHVFDARQIFSSTDNH</sequence>
<reference evidence="2" key="1">
    <citation type="submission" date="2020-04" db="EMBL/GenBank/DDBJ databases">
        <authorList>
            <person name="Alioto T."/>
            <person name="Alioto T."/>
            <person name="Gomez Garrido J."/>
        </authorList>
    </citation>
    <scope>NUCLEOTIDE SEQUENCE</scope>
    <source>
        <strain evidence="2">A484AB</strain>
    </source>
</reference>
<proteinExistence type="predicted"/>
<dbReference type="EMBL" id="CACRXK020000081">
    <property type="protein sequence ID" value="CAB3977952.1"/>
    <property type="molecule type" value="Genomic_DNA"/>
</dbReference>
<organism evidence="2 3">
    <name type="scientific">Paramuricea clavata</name>
    <name type="common">Red gorgonian</name>
    <name type="synonym">Violescent sea-whip</name>
    <dbReference type="NCBI Taxonomy" id="317549"/>
    <lineage>
        <taxon>Eukaryota</taxon>
        <taxon>Metazoa</taxon>
        <taxon>Cnidaria</taxon>
        <taxon>Anthozoa</taxon>
        <taxon>Octocorallia</taxon>
        <taxon>Malacalcyonacea</taxon>
        <taxon>Plexauridae</taxon>
        <taxon>Paramuricea</taxon>
    </lineage>
</organism>